<dbReference type="InterPro" id="IPR044878">
    <property type="entry name" value="UbiA_sf"/>
</dbReference>
<dbReference type="EC" id="2.5.1.39" evidence="13"/>
<dbReference type="PANTHER" id="PTHR11048">
    <property type="entry name" value="PRENYLTRANSFERASES"/>
    <property type="match status" value="1"/>
</dbReference>
<protein>
    <recommendedName>
        <fullName evidence="13">4-hydroxybenzoate polyprenyltransferase, mitochondrial</fullName>
        <shortName evidence="13">4-HB polyprenyltransferase</shortName>
        <ecNumber evidence="13">2.5.1.39</ecNumber>
    </recommendedName>
    <alternativeName>
        <fullName evidence="13">Para-hydroxybenzoate--polyprenyltransferase</fullName>
        <shortName evidence="13">PHB:PPT</shortName>
        <shortName evidence="13">PHB:polyprenyltransferase</shortName>
    </alternativeName>
</protein>
<evidence type="ECO:0000256" key="2">
    <source>
        <dbReference type="ARBA" id="ARBA00004141"/>
    </source>
</evidence>
<dbReference type="PANTHER" id="PTHR11048:SF28">
    <property type="entry name" value="4-HYDROXYBENZOATE POLYPRENYLTRANSFERASE, MITOCHONDRIAL"/>
    <property type="match status" value="1"/>
</dbReference>
<feature type="transmembrane region" description="Helical" evidence="13">
    <location>
        <begin position="208"/>
        <end position="226"/>
    </location>
</feature>
<comment type="catalytic activity">
    <reaction evidence="11">
        <text>all-trans-nonaprenyl diphosphate + 4-hydroxybenzoate = 4-hydroxy-3-(all-trans-nonaprenyl)benzoate + diphosphate</text>
        <dbReference type="Rhea" id="RHEA:17709"/>
        <dbReference type="ChEBI" id="CHEBI:17879"/>
        <dbReference type="ChEBI" id="CHEBI:33019"/>
        <dbReference type="ChEBI" id="CHEBI:58391"/>
        <dbReference type="ChEBI" id="CHEBI:84502"/>
        <dbReference type="EC" id="2.5.1.39"/>
    </reaction>
    <physiologicalReaction direction="left-to-right" evidence="11">
        <dbReference type="Rhea" id="RHEA:17710"/>
    </physiologicalReaction>
</comment>
<comment type="catalytic activity">
    <reaction evidence="12">
        <text>an all-trans-polyprenyl diphosphate + 4-hydroxybenzoate = a 4-hydroxy-3-(all-trans-polyprenyl)benzoate + diphosphate</text>
        <dbReference type="Rhea" id="RHEA:44504"/>
        <dbReference type="Rhea" id="RHEA-COMP:9514"/>
        <dbReference type="Rhea" id="RHEA-COMP:9564"/>
        <dbReference type="ChEBI" id="CHEBI:17879"/>
        <dbReference type="ChEBI" id="CHEBI:33019"/>
        <dbReference type="ChEBI" id="CHEBI:58914"/>
        <dbReference type="ChEBI" id="CHEBI:78396"/>
        <dbReference type="EC" id="2.5.1.39"/>
    </reaction>
    <physiologicalReaction direction="left-to-right" evidence="12">
        <dbReference type="Rhea" id="RHEA:44505"/>
    </physiologicalReaction>
</comment>
<dbReference type="GO" id="GO:0005743">
    <property type="term" value="C:mitochondrial inner membrane"/>
    <property type="evidence" value="ECO:0007669"/>
    <property type="project" value="UniProtKB-SubCell"/>
</dbReference>
<evidence type="ECO:0000256" key="12">
    <source>
        <dbReference type="ARBA" id="ARBA00051182"/>
    </source>
</evidence>
<dbReference type="InterPro" id="IPR000537">
    <property type="entry name" value="UbiA_prenyltransferase"/>
</dbReference>
<evidence type="ECO:0000256" key="13">
    <source>
        <dbReference type="HAMAP-Rule" id="MF_03189"/>
    </source>
</evidence>
<dbReference type="GO" id="GO:0006744">
    <property type="term" value="P:ubiquinone biosynthetic process"/>
    <property type="evidence" value="ECO:0007669"/>
    <property type="project" value="UniProtKB-UniRule"/>
</dbReference>
<keyword evidence="7 13" id="KW-1133">Transmembrane helix</keyword>
<dbReference type="CDD" id="cd13959">
    <property type="entry name" value="PT_UbiA_COQ2"/>
    <property type="match status" value="1"/>
</dbReference>
<dbReference type="InterPro" id="IPR039653">
    <property type="entry name" value="Prenyltransferase"/>
</dbReference>
<comment type="similarity">
    <text evidence="3 13">Belongs to the UbiA prenyltransferase family.</text>
</comment>
<dbReference type="FunFam" id="1.10.357.140:FF:000003">
    <property type="entry name" value="4-hydroxybenzoate polyprenyltransferase, mitochondrial"/>
    <property type="match status" value="1"/>
</dbReference>
<dbReference type="HAMAP" id="MF_01635">
    <property type="entry name" value="UbiA"/>
    <property type="match status" value="1"/>
</dbReference>
<dbReference type="InterPro" id="IPR006370">
    <property type="entry name" value="HB_polyprenyltransferase-like"/>
</dbReference>
<evidence type="ECO:0000256" key="8">
    <source>
        <dbReference type="ARBA" id="ARBA00023136"/>
    </source>
</evidence>
<dbReference type="Proteomes" id="UP001430953">
    <property type="component" value="Unassembled WGS sequence"/>
</dbReference>
<evidence type="ECO:0000256" key="7">
    <source>
        <dbReference type="ARBA" id="ARBA00022989"/>
    </source>
</evidence>
<keyword evidence="13" id="KW-0496">Mitochondrion</keyword>
<dbReference type="RefSeq" id="XP_070521117.1">
    <property type="nucleotide sequence ID" value="XM_070665016.1"/>
</dbReference>
<dbReference type="EMBL" id="JADYXP020000013">
    <property type="protein sequence ID" value="KAL0111254.1"/>
    <property type="molecule type" value="Genomic_DNA"/>
</dbReference>
<evidence type="ECO:0000256" key="1">
    <source>
        <dbReference type="ARBA" id="ARBA00001946"/>
    </source>
</evidence>
<dbReference type="Pfam" id="PF01040">
    <property type="entry name" value="UbiA"/>
    <property type="match status" value="1"/>
</dbReference>
<dbReference type="GeneID" id="139107427"/>
<accession>A0AAW2F9M8</accession>
<evidence type="ECO:0000256" key="3">
    <source>
        <dbReference type="ARBA" id="ARBA00005985"/>
    </source>
</evidence>
<feature type="transmembrane region" description="Helical" evidence="13">
    <location>
        <begin position="258"/>
        <end position="276"/>
    </location>
</feature>
<dbReference type="PROSITE" id="PS00943">
    <property type="entry name" value="UBIA"/>
    <property type="match status" value="1"/>
</dbReference>
<name>A0AAW2F9M8_9HYME</name>
<feature type="transmembrane region" description="Helical" evidence="13">
    <location>
        <begin position="233"/>
        <end position="252"/>
    </location>
</feature>
<gene>
    <name evidence="13" type="primary">coq2</name>
    <name evidence="14" type="ORF">PUN28_012861</name>
</gene>
<evidence type="ECO:0000256" key="5">
    <source>
        <dbReference type="ARBA" id="ARBA00022688"/>
    </source>
</evidence>
<evidence type="ECO:0000313" key="15">
    <source>
        <dbReference type="Proteomes" id="UP001430953"/>
    </source>
</evidence>
<keyword evidence="15" id="KW-1185">Reference proteome</keyword>
<dbReference type="GO" id="GO:0008299">
    <property type="term" value="P:isoprenoid biosynthetic process"/>
    <property type="evidence" value="ECO:0007669"/>
    <property type="project" value="UniProtKB-UniRule"/>
</dbReference>
<reference evidence="14 15" key="1">
    <citation type="submission" date="2023-03" db="EMBL/GenBank/DDBJ databases">
        <title>High recombination rates correlate with genetic variation in Cardiocondyla obscurior ants.</title>
        <authorList>
            <person name="Errbii M."/>
        </authorList>
    </citation>
    <scope>NUCLEOTIDE SEQUENCE [LARGE SCALE GENOMIC DNA]</scope>
    <source>
        <strain evidence="14">Alpha-2009</strain>
        <tissue evidence="14">Whole body</tissue>
    </source>
</reference>
<feature type="transmembrane region" description="Helical" evidence="13">
    <location>
        <begin position="306"/>
        <end position="326"/>
    </location>
</feature>
<dbReference type="AlphaFoldDB" id="A0AAW2F9M8"/>
<keyword evidence="8 13" id="KW-0472">Membrane</keyword>
<evidence type="ECO:0000313" key="14">
    <source>
        <dbReference type="EMBL" id="KAL0111254.1"/>
    </source>
</evidence>
<keyword evidence="4 13" id="KW-0808">Transferase</keyword>
<organism evidence="14 15">
    <name type="scientific">Cardiocondyla obscurior</name>
    <dbReference type="NCBI Taxonomy" id="286306"/>
    <lineage>
        <taxon>Eukaryota</taxon>
        <taxon>Metazoa</taxon>
        <taxon>Ecdysozoa</taxon>
        <taxon>Arthropoda</taxon>
        <taxon>Hexapoda</taxon>
        <taxon>Insecta</taxon>
        <taxon>Pterygota</taxon>
        <taxon>Neoptera</taxon>
        <taxon>Endopterygota</taxon>
        <taxon>Hymenoptera</taxon>
        <taxon>Apocrita</taxon>
        <taxon>Aculeata</taxon>
        <taxon>Formicoidea</taxon>
        <taxon>Formicidae</taxon>
        <taxon>Myrmicinae</taxon>
        <taxon>Cardiocondyla</taxon>
    </lineage>
</organism>
<keyword evidence="6 13" id="KW-0812">Transmembrane</keyword>
<keyword evidence="5 13" id="KW-0831">Ubiquinone biosynthesis</keyword>
<comment type="function">
    <text evidence="13">Catalyzes the prenylation of para-hydroxybenzoate (PHB) with an all-trans polyprenyl group. Mediates the second step in the final reaction sequence of coenzyme Q (CoQ) biosynthesis, which is the condensation of the polyisoprenoid side chain with PHB, generating the first membrane-bound Q intermediate.</text>
</comment>
<dbReference type="Gene3D" id="1.10.357.140">
    <property type="entry name" value="UbiA prenyltransferase"/>
    <property type="match status" value="1"/>
</dbReference>
<keyword evidence="9 13" id="KW-0414">Isoprene biosynthesis</keyword>
<dbReference type="InterPro" id="IPR030470">
    <property type="entry name" value="UbiA_prenylTrfase_CS"/>
</dbReference>
<evidence type="ECO:0000256" key="4">
    <source>
        <dbReference type="ARBA" id="ARBA00022679"/>
    </source>
</evidence>
<evidence type="ECO:0000256" key="10">
    <source>
        <dbReference type="ARBA" id="ARBA00049890"/>
    </source>
</evidence>
<sequence length="413" mass="46388">MLIVKRCQCFCGAFMLSHNTYSSLKLLHRTAVNFRSCTNIHTTSAVCDKDKCDMKSNVQKNTYSLLKVENKLSHDKLTDLQQKRNLSIAAKLVNNISPKVQPYMKLMRIDKPIGSWLLFWPCGWSIAMAAPAGAFPDFYMLSLFGMGAFIMRGAGCTINDMWDQDIDKMVPRTKDRPLVTGQITPKQSLVFLAGQLSVGLLILLQLNWYSIFLGASSLGLVVIYPLMKRITYWPQLILGMTFNWGALLGWSAIHGSCNWSICLPLYVAGICWTILYDTIYAHQDRMDDILLGMKSTAIKFGEDTKFYLSGFGIVMIAGLIASGVLTSQTWPYYSAVSLIATHISNQIYTLNINSPTDCAKKFISNHKIGMLLFIGIVLGNLIKKSTIEKDNEVKEINHQDVVLLDEIKNRHNL</sequence>
<comment type="catalytic activity">
    <reaction evidence="10">
        <text>all-trans-decaprenyl diphosphate + 4-hydroxybenzoate = 4-hydroxy-3-(all-trans-decaprenyl)benzoate + diphosphate</text>
        <dbReference type="Rhea" id="RHEA:44564"/>
        <dbReference type="ChEBI" id="CHEBI:17879"/>
        <dbReference type="ChEBI" id="CHEBI:33019"/>
        <dbReference type="ChEBI" id="CHEBI:60721"/>
        <dbReference type="ChEBI" id="CHEBI:84503"/>
        <dbReference type="EC" id="2.5.1.39"/>
    </reaction>
    <physiologicalReaction direction="left-to-right" evidence="10">
        <dbReference type="Rhea" id="RHEA:44565"/>
    </physiologicalReaction>
</comment>
<feature type="transmembrane region" description="Helical" evidence="13">
    <location>
        <begin position="113"/>
        <end position="132"/>
    </location>
</feature>
<comment type="cofactor">
    <cofactor evidence="1 13">
        <name>Mg(2+)</name>
        <dbReference type="ChEBI" id="CHEBI:18420"/>
    </cofactor>
</comment>
<evidence type="ECO:0000256" key="6">
    <source>
        <dbReference type="ARBA" id="ARBA00022692"/>
    </source>
</evidence>
<proteinExistence type="inferred from homology"/>
<dbReference type="NCBIfam" id="TIGR01474">
    <property type="entry name" value="ubiA_proteo"/>
    <property type="match status" value="1"/>
</dbReference>
<evidence type="ECO:0000256" key="11">
    <source>
        <dbReference type="ARBA" id="ARBA00050454"/>
    </source>
</evidence>
<evidence type="ECO:0000256" key="9">
    <source>
        <dbReference type="ARBA" id="ARBA00023229"/>
    </source>
</evidence>
<comment type="pathway">
    <text evidence="13">Cofactor biosynthesis; ubiquinone biosynthesis.</text>
</comment>
<feature type="transmembrane region" description="Helical" evidence="13">
    <location>
        <begin position="362"/>
        <end position="382"/>
    </location>
</feature>
<comment type="subcellular location">
    <subcellularLocation>
        <location evidence="2">Membrane</location>
        <topology evidence="2">Multi-pass membrane protein</topology>
    </subcellularLocation>
    <subcellularLocation>
        <location evidence="13">Mitochondrion inner membrane</location>
        <topology evidence="13">Multi-pass membrane protein</topology>
        <orientation evidence="13">Matrix side</orientation>
    </subcellularLocation>
</comment>
<keyword evidence="13" id="KW-0999">Mitochondrion inner membrane</keyword>
<comment type="caution">
    <text evidence="14">The sequence shown here is derived from an EMBL/GenBank/DDBJ whole genome shotgun (WGS) entry which is preliminary data.</text>
</comment>
<dbReference type="GO" id="GO:0008412">
    <property type="term" value="F:4-hydroxybenzoate polyprenyltransferase activity"/>
    <property type="evidence" value="ECO:0007669"/>
    <property type="project" value="UniProtKB-EC"/>
</dbReference>